<dbReference type="PANTHER" id="PTHR42850:SF2">
    <property type="entry name" value="BLL5683 PROTEIN"/>
    <property type="match status" value="1"/>
</dbReference>
<protein>
    <recommendedName>
        <fullName evidence="1">Phosphoesterase</fullName>
        <ecNumber evidence="1">3.1.4.-</ecNumber>
    </recommendedName>
</protein>
<dbReference type="Gene3D" id="3.60.21.10">
    <property type="match status" value="1"/>
</dbReference>
<dbReference type="PIRSF" id="PIRSF000883">
    <property type="entry name" value="Pesterase_MJ0912"/>
    <property type="match status" value="1"/>
</dbReference>
<dbReference type="InterPro" id="IPR029052">
    <property type="entry name" value="Metallo-depent_PP-like"/>
</dbReference>
<evidence type="ECO:0000256" key="1">
    <source>
        <dbReference type="RuleBase" id="RU362039"/>
    </source>
</evidence>
<dbReference type="Proteomes" id="UP000270581">
    <property type="component" value="Unassembled WGS sequence"/>
</dbReference>
<dbReference type="InterPro" id="IPR000979">
    <property type="entry name" value="Phosphodiesterase_MJ0936/Vps29"/>
</dbReference>
<feature type="compositionally biased region" description="Basic residues" evidence="2">
    <location>
        <begin position="233"/>
        <end position="243"/>
    </location>
</feature>
<dbReference type="InterPro" id="IPR024654">
    <property type="entry name" value="Calcineurin-like_PHP_lpxH"/>
</dbReference>
<dbReference type="InterPro" id="IPR011152">
    <property type="entry name" value="Pesterase_MJ0912"/>
</dbReference>
<comment type="cofactor">
    <cofactor evidence="1">
        <name>a divalent metal cation</name>
        <dbReference type="ChEBI" id="CHEBI:60240"/>
    </cofactor>
</comment>
<dbReference type="GO" id="GO:0016791">
    <property type="term" value="F:phosphatase activity"/>
    <property type="evidence" value="ECO:0007669"/>
    <property type="project" value="TreeGrafter"/>
</dbReference>
<gene>
    <name evidence="4" type="ORF">Nmn1133_00145</name>
</gene>
<evidence type="ECO:0000313" key="4">
    <source>
        <dbReference type="EMBL" id="RNJ25273.1"/>
    </source>
</evidence>
<dbReference type="EC" id="3.1.4.-" evidence="1"/>
<accession>A0AAJ4R6B6</accession>
<dbReference type="GO" id="GO:0046872">
    <property type="term" value="F:metal ion binding"/>
    <property type="evidence" value="ECO:0007669"/>
    <property type="project" value="UniProtKB-KW"/>
</dbReference>
<feature type="region of interest" description="Disordered" evidence="2">
    <location>
        <begin position="200"/>
        <end position="243"/>
    </location>
</feature>
<dbReference type="SUPFAM" id="SSF56300">
    <property type="entry name" value="Metallo-dependent phosphatases"/>
    <property type="match status" value="1"/>
</dbReference>
<dbReference type="PANTHER" id="PTHR42850">
    <property type="entry name" value="METALLOPHOSPHOESTERASE"/>
    <property type="match status" value="1"/>
</dbReference>
<evidence type="ECO:0000259" key="3">
    <source>
        <dbReference type="Pfam" id="PF12850"/>
    </source>
</evidence>
<dbReference type="RefSeq" id="WP_123123575.1">
    <property type="nucleotide sequence ID" value="NZ_RJJC01000001.1"/>
</dbReference>
<feature type="domain" description="Calcineurin-like phosphoesterase" evidence="3">
    <location>
        <begin position="1"/>
        <end position="180"/>
    </location>
</feature>
<proteinExistence type="inferred from homology"/>
<comment type="caution">
    <text evidence="4">The sequence shown here is derived from an EMBL/GenBank/DDBJ whole genome shotgun (WGS) entry which is preliminary data.</text>
</comment>
<name>A0AAJ4R6B6_9EURY</name>
<sequence length="243" mass="27028">MLVGVLSDIHGNKPALDAVLDDMPAVDALVCAGDVVGYNPWPGYCVDTIRERDVPTVMGNHDRAVVTDTSFGFNSMAGAGVRYARETLTDAQFAWLESLPAERTSYGIDVVHGHPDDPDRYTYPDMFSESLLDGDALVMGHTHVQHHERYDSGVVLNPGSVGQPRDGDPDAAYALLDTDEWTVEERRVGYDIERVVERVRESDLPRKSGRGSGRVARSRRPASTRARALWPPSRRRWPRRSRS</sequence>
<dbReference type="EMBL" id="RJJC01000001">
    <property type="protein sequence ID" value="RNJ25273.1"/>
    <property type="molecule type" value="Genomic_DNA"/>
</dbReference>
<evidence type="ECO:0000256" key="2">
    <source>
        <dbReference type="SAM" id="MobiDB-lite"/>
    </source>
</evidence>
<dbReference type="Pfam" id="PF12850">
    <property type="entry name" value="Metallophos_2"/>
    <property type="match status" value="1"/>
</dbReference>
<dbReference type="AlphaFoldDB" id="A0AAJ4R6B6"/>
<reference evidence="4 5" key="1">
    <citation type="submission" date="2018-11" db="EMBL/GenBank/DDBJ databases">
        <title>Genome sequences of Natronomonas sp. CBA1133.</title>
        <authorList>
            <person name="Roh S.W."/>
            <person name="Cha I.-T."/>
        </authorList>
    </citation>
    <scope>NUCLEOTIDE SEQUENCE [LARGE SCALE GENOMIC DNA]</scope>
    <source>
        <strain evidence="4 5">CBA1133</strain>
    </source>
</reference>
<keyword evidence="1" id="KW-0479">Metal-binding</keyword>
<organism evidence="4 5">
    <name type="scientific">Halosegnis longus</name>
    <dbReference type="NCBI Taxonomy" id="2216012"/>
    <lineage>
        <taxon>Archaea</taxon>
        <taxon>Methanobacteriati</taxon>
        <taxon>Methanobacteriota</taxon>
        <taxon>Stenosarchaea group</taxon>
        <taxon>Halobacteria</taxon>
        <taxon>Halobacteriales</taxon>
        <taxon>Natronomonadaceae</taxon>
        <taxon>Halosegnis</taxon>
    </lineage>
</organism>
<feature type="compositionally biased region" description="Low complexity" evidence="2">
    <location>
        <begin position="223"/>
        <end position="232"/>
    </location>
</feature>
<evidence type="ECO:0000313" key="5">
    <source>
        <dbReference type="Proteomes" id="UP000270581"/>
    </source>
</evidence>
<keyword evidence="5" id="KW-1185">Reference proteome</keyword>
<dbReference type="NCBIfam" id="TIGR00040">
    <property type="entry name" value="yfcE"/>
    <property type="match status" value="1"/>
</dbReference>
<dbReference type="InterPro" id="IPR050126">
    <property type="entry name" value="Ap4A_hydrolase"/>
</dbReference>
<dbReference type="GO" id="GO:0005737">
    <property type="term" value="C:cytoplasm"/>
    <property type="evidence" value="ECO:0007669"/>
    <property type="project" value="TreeGrafter"/>
</dbReference>
<comment type="similarity">
    <text evidence="1">Belongs to the metallophosphoesterase superfamily. YfcE family.</text>
</comment>